<evidence type="ECO:0000313" key="9">
    <source>
        <dbReference type="EMBL" id="KAF3611070.1"/>
    </source>
</evidence>
<comment type="caution">
    <text evidence="9">The sequence shown here is derived from an EMBL/GenBank/DDBJ whole genome shotgun (WGS) entry which is preliminary data.</text>
</comment>
<comment type="domain">
    <text evidence="6">The PPC domain mediates interactions between AHL proteins.</text>
</comment>
<feature type="domain" description="PPC" evidence="8">
    <location>
        <begin position="117"/>
        <end position="257"/>
    </location>
</feature>
<dbReference type="PANTHER" id="PTHR31500:SF72">
    <property type="entry name" value="AT-HOOK MOTIF NUCLEAR-LOCALIZED PROTEIN"/>
    <property type="match status" value="1"/>
</dbReference>
<evidence type="ECO:0000256" key="7">
    <source>
        <dbReference type="SAM" id="MobiDB-lite"/>
    </source>
</evidence>
<keyword evidence="2 6" id="KW-0805">Transcription regulation</keyword>
<dbReference type="Pfam" id="PF03479">
    <property type="entry name" value="PCC"/>
    <property type="match status" value="1"/>
</dbReference>
<gene>
    <name evidence="9" type="ORF">DY000_02045822</name>
</gene>
<keyword evidence="4 6" id="KW-0804">Transcription</keyword>
<evidence type="ECO:0000256" key="4">
    <source>
        <dbReference type="ARBA" id="ARBA00023163"/>
    </source>
</evidence>
<evidence type="ECO:0000313" key="10">
    <source>
        <dbReference type="Proteomes" id="UP000266723"/>
    </source>
</evidence>
<dbReference type="EMBL" id="QGKV02000297">
    <property type="protein sequence ID" value="KAF3611070.1"/>
    <property type="molecule type" value="Genomic_DNA"/>
</dbReference>
<keyword evidence="5 6" id="KW-0539">Nucleus</keyword>
<evidence type="ECO:0000256" key="1">
    <source>
        <dbReference type="ARBA" id="ARBA00004123"/>
    </source>
</evidence>
<dbReference type="PROSITE" id="PS51742">
    <property type="entry name" value="PPC"/>
    <property type="match status" value="1"/>
</dbReference>
<evidence type="ECO:0000256" key="5">
    <source>
        <dbReference type="ARBA" id="ARBA00023242"/>
    </source>
</evidence>
<accession>A0ABQ7F604</accession>
<feature type="region of interest" description="Disordered" evidence="7">
    <location>
        <begin position="250"/>
        <end position="292"/>
    </location>
</feature>
<name>A0ABQ7F604_BRACR</name>
<organism evidence="9 10">
    <name type="scientific">Brassica cretica</name>
    <name type="common">Mustard</name>
    <dbReference type="NCBI Taxonomy" id="69181"/>
    <lineage>
        <taxon>Eukaryota</taxon>
        <taxon>Viridiplantae</taxon>
        <taxon>Streptophyta</taxon>
        <taxon>Embryophyta</taxon>
        <taxon>Tracheophyta</taxon>
        <taxon>Spermatophyta</taxon>
        <taxon>Magnoliopsida</taxon>
        <taxon>eudicotyledons</taxon>
        <taxon>Gunneridae</taxon>
        <taxon>Pentapetalae</taxon>
        <taxon>rosids</taxon>
        <taxon>malvids</taxon>
        <taxon>Brassicales</taxon>
        <taxon>Brassicaceae</taxon>
        <taxon>Brassiceae</taxon>
        <taxon>Brassica</taxon>
    </lineage>
</organism>
<comment type="subcellular location">
    <subcellularLocation>
        <location evidence="1 6">Nucleus</location>
    </subcellularLocation>
</comment>
<sequence>MDSNETHQQQPNRNAAAALAGPTAPSQAMHNRSSVGALSLLQPQPLQGVMLDGSPYSVSVATQRGRGRPRKYAPPDVNVIDGGGANAGPPAKRKGRPLGSRTKQPRKASGGGGGGGGGPLTAHVIDVNAGEDIAMKLVAFVNQEPRDVCILSVSGAVSSAVIQSHNPFGLVKLEGLYVITHMSGTFSNTESNGTVTRTGNLTVSLAGPDFMVVGGFVGGMLVAGSQVQVIVGTFEPERVKLRAALESADVLNSNGGGGPGLPQSQGPSESSEENARKSLGNSTPQPPHHLPL</sequence>
<feature type="compositionally biased region" description="Gly residues" evidence="7">
    <location>
        <begin position="109"/>
        <end position="119"/>
    </location>
</feature>
<feature type="region of interest" description="Disordered" evidence="7">
    <location>
        <begin position="1"/>
        <end position="119"/>
    </location>
</feature>
<feature type="compositionally biased region" description="Polar residues" evidence="7">
    <location>
        <begin position="29"/>
        <end position="45"/>
    </location>
</feature>
<protein>
    <recommendedName>
        <fullName evidence="6">AT-hook motif nuclear-localized protein</fullName>
    </recommendedName>
</protein>
<evidence type="ECO:0000256" key="3">
    <source>
        <dbReference type="ARBA" id="ARBA00023125"/>
    </source>
</evidence>
<keyword evidence="3 6" id="KW-0238">DNA-binding</keyword>
<evidence type="ECO:0000256" key="6">
    <source>
        <dbReference type="RuleBase" id="RU367031"/>
    </source>
</evidence>
<keyword evidence="10" id="KW-1185">Reference proteome</keyword>
<dbReference type="SUPFAM" id="SSF117856">
    <property type="entry name" value="AF0104/ALDC/Ptd012-like"/>
    <property type="match status" value="1"/>
</dbReference>
<evidence type="ECO:0000256" key="2">
    <source>
        <dbReference type="ARBA" id="ARBA00023015"/>
    </source>
</evidence>
<dbReference type="InterPro" id="IPR005175">
    <property type="entry name" value="PPC_dom"/>
</dbReference>
<evidence type="ECO:0000259" key="8">
    <source>
        <dbReference type="PROSITE" id="PS51742"/>
    </source>
</evidence>
<reference evidence="9 10" key="1">
    <citation type="journal article" date="2020" name="BMC Genomics">
        <title>Intraspecific diversification of the crop wild relative Brassica cretica Lam. using demographic model selection.</title>
        <authorList>
            <person name="Kioukis A."/>
            <person name="Michalopoulou V.A."/>
            <person name="Briers L."/>
            <person name="Pirintsos S."/>
            <person name="Studholme D.J."/>
            <person name="Pavlidis P."/>
            <person name="Sarris P.F."/>
        </authorList>
    </citation>
    <scope>NUCLEOTIDE SEQUENCE [LARGE SCALE GENOMIC DNA]</scope>
    <source>
        <strain evidence="10">cv. PFS-1207/04</strain>
    </source>
</reference>
<feature type="compositionally biased region" description="Low complexity" evidence="7">
    <location>
        <begin position="8"/>
        <end position="28"/>
    </location>
</feature>
<dbReference type="Proteomes" id="UP000266723">
    <property type="component" value="Unassembled WGS sequence"/>
</dbReference>
<comment type="function">
    <text evidence="6">Transcription factor that specifically binds AT-rich DNA sequences related to the nuclear matrix attachment regions (MARs).</text>
</comment>
<proteinExistence type="predicted"/>
<dbReference type="CDD" id="cd11378">
    <property type="entry name" value="DUF296"/>
    <property type="match status" value="1"/>
</dbReference>
<dbReference type="InterPro" id="IPR039605">
    <property type="entry name" value="AHL"/>
</dbReference>
<dbReference type="PANTHER" id="PTHR31500">
    <property type="entry name" value="AT-HOOK MOTIF NUCLEAR-LOCALIZED PROTEIN 9"/>
    <property type="match status" value="1"/>
</dbReference>
<dbReference type="Gene3D" id="3.30.1330.80">
    <property type="entry name" value="Hypothetical protein, similar to alpha- acetolactate decarboxylase, domain 2"/>
    <property type="match status" value="1"/>
</dbReference>